<accession>A0ABL0DCD1</accession>
<name>A0ABL0DCD1_RHOPR</name>
<protein>
    <recommendedName>
        <fullName evidence="3">FAM194 C-terminal domain-containing protein</fullName>
    </recommendedName>
</protein>
<dbReference type="RefSeq" id="XP_073977063.1">
    <property type="nucleotide sequence ID" value="XM_074120962.1"/>
</dbReference>
<proteinExistence type="predicted"/>
<keyword evidence="2" id="KW-1185">Reference proteome</keyword>
<evidence type="ECO:0000313" key="2">
    <source>
        <dbReference type="Proteomes" id="UP000015103"/>
    </source>
</evidence>
<dbReference type="Gene3D" id="3.40.140.10">
    <property type="entry name" value="Cytidine Deaminase, domain 2"/>
    <property type="match status" value="1"/>
</dbReference>
<evidence type="ECO:0000313" key="1">
    <source>
        <dbReference type="EnsemblMetazoa" id="RPRC000225.P88"/>
    </source>
</evidence>
<dbReference type="EMBL" id="ACPB03001017">
    <property type="status" value="NOT_ANNOTATED_CDS"/>
    <property type="molecule type" value="Genomic_DNA"/>
</dbReference>
<dbReference type="GeneID" id="141450477"/>
<dbReference type="EnsemblMetazoa" id="RPRC000225.R88">
    <property type="protein sequence ID" value="RPRC000225.P88"/>
    <property type="gene ID" value="RPRC000225"/>
</dbReference>
<reference evidence="1" key="1">
    <citation type="submission" date="2025-05" db="UniProtKB">
        <authorList>
            <consortium name="EnsemblMetazoa"/>
        </authorList>
    </citation>
    <scope>IDENTIFICATION</scope>
</reference>
<organism evidence="1 2">
    <name type="scientific">Rhodnius prolixus</name>
    <name type="common">Triatomid bug</name>
    <dbReference type="NCBI Taxonomy" id="13249"/>
    <lineage>
        <taxon>Eukaryota</taxon>
        <taxon>Metazoa</taxon>
        <taxon>Ecdysozoa</taxon>
        <taxon>Arthropoda</taxon>
        <taxon>Hexapoda</taxon>
        <taxon>Insecta</taxon>
        <taxon>Pterygota</taxon>
        <taxon>Neoptera</taxon>
        <taxon>Paraneoptera</taxon>
        <taxon>Hemiptera</taxon>
        <taxon>Heteroptera</taxon>
        <taxon>Panheteroptera</taxon>
        <taxon>Cimicomorpha</taxon>
        <taxon>Reduviidae</taxon>
        <taxon>Triatominae</taxon>
        <taxon>Rhodnius</taxon>
    </lineage>
</organism>
<dbReference type="Proteomes" id="UP000015103">
    <property type="component" value="Unassembled WGS sequence"/>
</dbReference>
<sequence>MEEDIEVDILGDFDLNNFLNNLNEIYSPLEENRFCISADDVSHLIPFAQSKYSVKFGIQRKQSKCLGKSESETQRNLKFKSEDKVFGTPCPHPALQTSEPASSLLLNKKRKNNTQFYTRKKSCRTNNVKFSNVKDRVLSLNRSQSKPEKNEKILEQSRSEEHLKQEIKECEEDWAISVVDEDQQQNDISPAIGYGEGGLTLTHNDDGFITKVVVSKHSELVPIMNSSTSLKKKNKDLTRKLIYCKRFLTEKSVPFQITFYLEALLVAEVHCYSSHTTASKGLFLGWYDKDKRAVLVASCVPVADTGLTTYDWNLAPATTGSQQFVVGWYFSYPISAAEQSIINQPKHAHLRSLFTRKVTDPFFMLILSPYSRAKNRCIITVKGYPYFMDYKTIFTEEMCVHDTIRRMKEAISKGNNKNQFNEKCEHLNNKTCGQLCYESIRRLLDCTQNSVPFNVKEELIRSTKYLVGFSGSSD</sequence>
<evidence type="ECO:0008006" key="3">
    <source>
        <dbReference type="Google" id="ProtNLM"/>
    </source>
</evidence>